<reference evidence="3 4" key="1">
    <citation type="submission" date="2018-12" db="EMBL/GenBank/DDBJ databases">
        <authorList>
            <consortium name="Pathogen Informatics"/>
        </authorList>
    </citation>
    <scope>NUCLEOTIDE SEQUENCE [LARGE SCALE GENOMIC DNA]</scope>
    <source>
        <strain evidence="3 4">NCTC12967</strain>
    </source>
</reference>
<dbReference type="Pfam" id="PF21906">
    <property type="entry name" value="WHD_NrtR"/>
    <property type="match status" value="1"/>
</dbReference>
<keyword evidence="3" id="KW-0548">Nucleotidyltransferase</keyword>
<sequence>MKLPVMTVAVDIVVLTIADARLQVALVERGIPPYEGKQALPGGFVLPGESVMDAARRELVEETGLGLDATHLEQLATFGEPGRDPRGRVVSVAHLALAASLGGLTPGSDASGARWCPVDDLPSLAFDHDEILRTGIERARAKLEYTTVATRFCGPRFTMTELRQVYEAAWGVEVDPRNFSRKVLGSRGFVVECGTRSGGRGRPAALYRAGTADGLHPPIMREG</sequence>
<dbReference type="InterPro" id="IPR054105">
    <property type="entry name" value="WHD_NrtR"/>
</dbReference>
<dbReference type="SUPFAM" id="SSF46785">
    <property type="entry name" value="Winged helix' DNA-binding domain"/>
    <property type="match status" value="1"/>
</dbReference>
<organism evidence="3 4">
    <name type="scientific">Arachnia propionica</name>
    <dbReference type="NCBI Taxonomy" id="1750"/>
    <lineage>
        <taxon>Bacteria</taxon>
        <taxon>Bacillati</taxon>
        <taxon>Actinomycetota</taxon>
        <taxon>Actinomycetes</taxon>
        <taxon>Propionibacteriales</taxon>
        <taxon>Propionibacteriaceae</taxon>
        <taxon>Arachnia</taxon>
    </lineage>
</organism>
<dbReference type="Pfam" id="PF00293">
    <property type="entry name" value="NUDIX"/>
    <property type="match status" value="1"/>
</dbReference>
<dbReference type="InterPro" id="IPR015797">
    <property type="entry name" value="NUDIX_hydrolase-like_dom_sf"/>
</dbReference>
<dbReference type="InterPro" id="IPR000086">
    <property type="entry name" value="NUDIX_hydrolase_dom"/>
</dbReference>
<dbReference type="GO" id="GO:0016787">
    <property type="term" value="F:hydrolase activity"/>
    <property type="evidence" value="ECO:0007669"/>
    <property type="project" value="UniProtKB-KW"/>
</dbReference>
<dbReference type="InterPro" id="IPR020084">
    <property type="entry name" value="NUDIX_hydrolase_CS"/>
</dbReference>
<dbReference type="GeneID" id="64407164"/>
<evidence type="ECO:0000313" key="4">
    <source>
        <dbReference type="Proteomes" id="UP000273044"/>
    </source>
</evidence>
<dbReference type="PROSITE" id="PS51462">
    <property type="entry name" value="NUDIX"/>
    <property type="match status" value="1"/>
</dbReference>
<dbReference type="Proteomes" id="UP000273044">
    <property type="component" value="Chromosome"/>
</dbReference>
<keyword evidence="4" id="KW-1185">Reference proteome</keyword>
<feature type="domain" description="Nudix hydrolase" evidence="2">
    <location>
        <begin position="5"/>
        <end position="138"/>
    </location>
</feature>
<dbReference type="InterPro" id="IPR036390">
    <property type="entry name" value="WH_DNA-bd_sf"/>
</dbReference>
<evidence type="ECO:0000313" key="3">
    <source>
        <dbReference type="EMBL" id="VEH70404.1"/>
    </source>
</evidence>
<dbReference type="CDD" id="cd18873">
    <property type="entry name" value="NUDIX_NadM_like"/>
    <property type="match status" value="1"/>
</dbReference>
<keyword evidence="3" id="KW-0808">Transferase</keyword>
<dbReference type="Gene3D" id="3.90.79.10">
    <property type="entry name" value="Nucleoside Triphosphate Pyrophosphohydrolase"/>
    <property type="match status" value="1"/>
</dbReference>
<protein>
    <submittedName>
        <fullName evidence="3">Bifunctional NMN adenylyltransferase/Nudix hydrolase</fullName>
    </submittedName>
</protein>
<dbReference type="AlphaFoldDB" id="A0A3S4Y7H7"/>
<dbReference type="PANTHER" id="PTHR43736">
    <property type="entry name" value="ADP-RIBOSE PYROPHOSPHATASE"/>
    <property type="match status" value="1"/>
</dbReference>
<dbReference type="SUPFAM" id="SSF55811">
    <property type="entry name" value="Nudix"/>
    <property type="match status" value="1"/>
</dbReference>
<dbReference type="PROSITE" id="PS00893">
    <property type="entry name" value="NUDIX_BOX"/>
    <property type="match status" value="1"/>
</dbReference>
<evidence type="ECO:0000256" key="1">
    <source>
        <dbReference type="ARBA" id="ARBA00022801"/>
    </source>
</evidence>
<dbReference type="GO" id="GO:0016779">
    <property type="term" value="F:nucleotidyltransferase activity"/>
    <property type="evidence" value="ECO:0007669"/>
    <property type="project" value="UniProtKB-KW"/>
</dbReference>
<proteinExistence type="predicted"/>
<dbReference type="Gene3D" id="1.10.10.10">
    <property type="entry name" value="Winged helix-like DNA-binding domain superfamily/Winged helix DNA-binding domain"/>
    <property type="match status" value="1"/>
</dbReference>
<name>A0A3S4Y7H7_9ACTN</name>
<keyword evidence="1 3" id="KW-0378">Hydrolase</keyword>
<dbReference type="EMBL" id="LR134406">
    <property type="protein sequence ID" value="VEH70404.1"/>
    <property type="molecule type" value="Genomic_DNA"/>
</dbReference>
<accession>A0A3S4Y7H7</accession>
<gene>
    <name evidence="3" type="ORF">NCTC12967_01699</name>
</gene>
<dbReference type="RefSeq" id="WP_061786915.1">
    <property type="nucleotide sequence ID" value="NZ_CAUVFS010000006.1"/>
</dbReference>
<dbReference type="InterPro" id="IPR036388">
    <property type="entry name" value="WH-like_DNA-bd_sf"/>
</dbReference>
<evidence type="ECO:0000259" key="2">
    <source>
        <dbReference type="PROSITE" id="PS51462"/>
    </source>
</evidence>
<dbReference type="PANTHER" id="PTHR43736:SF4">
    <property type="entry name" value="SLR1690 PROTEIN"/>
    <property type="match status" value="1"/>
</dbReference>